<feature type="chain" id="PRO_5045762184" evidence="1">
    <location>
        <begin position="27"/>
        <end position="707"/>
    </location>
</feature>
<proteinExistence type="predicted"/>
<dbReference type="EMBL" id="JAUHPW010000008">
    <property type="protein sequence ID" value="MDN4476293.1"/>
    <property type="molecule type" value="Genomic_DNA"/>
</dbReference>
<evidence type="ECO:0000313" key="3">
    <source>
        <dbReference type="Proteomes" id="UP001172728"/>
    </source>
</evidence>
<protein>
    <submittedName>
        <fullName evidence="2">Uncharacterized protein</fullName>
    </submittedName>
</protein>
<dbReference type="Proteomes" id="UP001172728">
    <property type="component" value="Unassembled WGS sequence"/>
</dbReference>
<evidence type="ECO:0000256" key="1">
    <source>
        <dbReference type="SAM" id="SignalP"/>
    </source>
</evidence>
<reference evidence="2" key="1">
    <citation type="submission" date="2023-06" db="EMBL/GenBank/DDBJ databases">
        <title>Sysu t00192.</title>
        <authorList>
            <person name="Gao L."/>
            <person name="Fang B.-Z."/>
            <person name="Li W.-J."/>
        </authorList>
    </citation>
    <scope>NUCLEOTIDE SEQUENCE</scope>
    <source>
        <strain evidence="2">SYSU T00192</strain>
    </source>
</reference>
<accession>A0ABT8GAX7</accession>
<organism evidence="2 3">
    <name type="scientific">Demequina litoralis</name>
    <dbReference type="NCBI Taxonomy" id="3051660"/>
    <lineage>
        <taxon>Bacteria</taxon>
        <taxon>Bacillati</taxon>
        <taxon>Actinomycetota</taxon>
        <taxon>Actinomycetes</taxon>
        <taxon>Micrococcales</taxon>
        <taxon>Demequinaceae</taxon>
        <taxon>Demequina</taxon>
    </lineage>
</organism>
<comment type="caution">
    <text evidence="2">The sequence shown here is derived from an EMBL/GenBank/DDBJ whole genome shotgun (WGS) entry which is preliminary data.</text>
</comment>
<dbReference type="RefSeq" id="WP_301134399.1">
    <property type="nucleotide sequence ID" value="NZ_JAUHPW010000008.1"/>
</dbReference>
<gene>
    <name evidence="2" type="ORF">QQX09_10540</name>
</gene>
<keyword evidence="1" id="KW-0732">Signal</keyword>
<evidence type="ECO:0000313" key="2">
    <source>
        <dbReference type="EMBL" id="MDN4476293.1"/>
    </source>
</evidence>
<feature type="signal peptide" evidence="1">
    <location>
        <begin position="1"/>
        <end position="26"/>
    </location>
</feature>
<keyword evidence="3" id="KW-1185">Reference proteome</keyword>
<name>A0ABT8GAX7_9MICO</name>
<sequence length="707" mass="75470">MRLRELAVAAAVTALAIIGVVPAAQADPVNGASELCPNGVDGWESKVDFTGDGPDTYLYTAPEGYVVVDTCVKAGTTTYYESFDPGVAQVTLDHPDKDSISHYAVRLEEVVPAPEPEVVTPDSPTWADPCGVDNASWTLPNDTAAYTYAKSTDGDWLIVTATAADGYTFAGGKTTMTWKDKDSGELCEEPPVDVCLNLDGVQTEVPDGYKSDGEGSCCECTPPPVVDKCLNIDGEQTTVPEGMTRDENGDCWTPKPETKVEYTEWSVSDYQCTSEKVTETRTKSTTTYTWDTATGTWVGATSETVETQKRAMTEDEAAELCPPEPHKVFVCKYVQTPDGYEIAQTGQNPISVDTHAIPGWDDSLPLEDNPKWFADAQGPSMVIAWDEEQGDGQNNEPTIDDCLMPPTVEVSDWSGTPQCGMDSYTEWATETTTGYLLVSDGEGGYSWEPYVTYKTLYRAVDVEEVVPCEDAAAAITVTPASCDAPGAVDEVTTTYATLDGVLDETVGDHLASFTADEGHAFTGGDASLVVSYSIEAQLTEGCDTDNPTPPSIDGTIVGEICTADAPYLGYDIKLTDPDGVSTDDGTATITFVHPRNAAKNWSTTVPIGTGKILWPGASVDEDGVANNWPGYKFSTAKDEWVSVGAKNYGWTRADNTEVIISVNPSKTFEVSYPPATPVCNSEPPVEIVSVLDAPAATPVTGVATYTG</sequence>